<dbReference type="InterPro" id="IPR013320">
    <property type="entry name" value="ConA-like_dom_sf"/>
</dbReference>
<dbReference type="SUPFAM" id="SSF49899">
    <property type="entry name" value="Concanavalin A-like lectins/glucanases"/>
    <property type="match status" value="1"/>
</dbReference>
<dbReference type="InterPro" id="IPR000250">
    <property type="entry name" value="Peptidase_G1"/>
</dbReference>
<dbReference type="GO" id="GO:0070007">
    <property type="term" value="F:glutamic-type endopeptidase activity"/>
    <property type="evidence" value="ECO:0007669"/>
    <property type="project" value="InterPro"/>
</dbReference>
<name>A0A9P8RPH0_9PEZI</name>
<reference evidence="1" key="1">
    <citation type="journal article" date="2021" name="Nat. Commun.">
        <title>Genetic determinants of endophytism in the Arabidopsis root mycobiome.</title>
        <authorList>
            <person name="Mesny F."/>
            <person name="Miyauchi S."/>
            <person name="Thiergart T."/>
            <person name="Pickel B."/>
            <person name="Atanasova L."/>
            <person name="Karlsson M."/>
            <person name="Huettel B."/>
            <person name="Barry K.W."/>
            <person name="Haridas S."/>
            <person name="Chen C."/>
            <person name="Bauer D."/>
            <person name="Andreopoulos W."/>
            <person name="Pangilinan J."/>
            <person name="LaButti K."/>
            <person name="Riley R."/>
            <person name="Lipzen A."/>
            <person name="Clum A."/>
            <person name="Drula E."/>
            <person name="Henrissat B."/>
            <person name="Kohler A."/>
            <person name="Grigoriev I.V."/>
            <person name="Martin F.M."/>
            <person name="Hacquard S."/>
        </authorList>
    </citation>
    <scope>NUCLEOTIDE SEQUENCE</scope>
    <source>
        <strain evidence="1">MPI-SDFR-AT-0073</strain>
    </source>
</reference>
<evidence type="ECO:0000313" key="1">
    <source>
        <dbReference type="EMBL" id="KAH6646945.1"/>
    </source>
</evidence>
<dbReference type="Gene3D" id="2.60.120.700">
    <property type="entry name" value="Peptidase G1"/>
    <property type="match status" value="1"/>
</dbReference>
<gene>
    <name evidence="1" type="ORF">BKA67DRAFT_650150</name>
</gene>
<dbReference type="RefSeq" id="XP_045953459.1">
    <property type="nucleotide sequence ID" value="XM_046106040.1"/>
</dbReference>
<protein>
    <recommendedName>
        <fullName evidence="3">Lectin</fullName>
    </recommendedName>
</protein>
<dbReference type="OrthoDB" id="2862635at2759"/>
<evidence type="ECO:0008006" key="3">
    <source>
        <dbReference type="Google" id="ProtNLM"/>
    </source>
</evidence>
<dbReference type="Pfam" id="PF01828">
    <property type="entry name" value="Peptidase_A4"/>
    <property type="match status" value="1"/>
</dbReference>
<dbReference type="PANTHER" id="PTHR37536">
    <property type="entry name" value="PUTATIVE (AFU_ORTHOLOGUE AFUA_3G02970)-RELATED"/>
    <property type="match status" value="1"/>
</dbReference>
<evidence type="ECO:0000313" key="2">
    <source>
        <dbReference type="Proteomes" id="UP000758603"/>
    </source>
</evidence>
<proteinExistence type="predicted"/>
<dbReference type="InterPro" id="IPR038656">
    <property type="entry name" value="Peptidase_G1_sf"/>
</dbReference>
<sequence>MACILDDGSTTARAWYEWFPAGAEFIDAFQVQPGDHVAIGVQAHNTTTGNATLENRNTGDRYDVSLGADGVTHWQSVNGGVQLAASFPMDNNRVRVYSPELPCLATSSNGHADLHKQS</sequence>
<dbReference type="Proteomes" id="UP000758603">
    <property type="component" value="Unassembled WGS sequence"/>
</dbReference>
<dbReference type="PANTHER" id="PTHR37536:SF1">
    <property type="entry name" value="ASPERGILLOPEPSIN, PUTAITVE (AFU_ORTHOLOGUE AFUA_7G01200)"/>
    <property type="match status" value="1"/>
</dbReference>
<accession>A0A9P8RPH0</accession>
<organism evidence="1 2">
    <name type="scientific">Truncatella angustata</name>
    <dbReference type="NCBI Taxonomy" id="152316"/>
    <lineage>
        <taxon>Eukaryota</taxon>
        <taxon>Fungi</taxon>
        <taxon>Dikarya</taxon>
        <taxon>Ascomycota</taxon>
        <taxon>Pezizomycotina</taxon>
        <taxon>Sordariomycetes</taxon>
        <taxon>Xylariomycetidae</taxon>
        <taxon>Amphisphaeriales</taxon>
        <taxon>Sporocadaceae</taxon>
        <taxon>Truncatella</taxon>
    </lineage>
</organism>
<dbReference type="GO" id="GO:0006508">
    <property type="term" value="P:proteolysis"/>
    <property type="evidence" value="ECO:0007669"/>
    <property type="project" value="InterPro"/>
</dbReference>
<dbReference type="AlphaFoldDB" id="A0A9P8RPH0"/>
<dbReference type="PRINTS" id="PR00977">
    <property type="entry name" value="SCYTLDPTASE"/>
</dbReference>
<comment type="caution">
    <text evidence="1">The sequence shown here is derived from an EMBL/GenBank/DDBJ whole genome shotgun (WGS) entry which is preliminary data.</text>
</comment>
<dbReference type="EMBL" id="JAGPXC010000009">
    <property type="protein sequence ID" value="KAH6646945.1"/>
    <property type="molecule type" value="Genomic_DNA"/>
</dbReference>
<keyword evidence="2" id="KW-1185">Reference proteome</keyword>
<dbReference type="GeneID" id="70134931"/>